<organism evidence="1 2">
    <name type="scientific">Noviluteimonas caseinilytica</name>
    <dbReference type="NCBI Taxonomy" id="2675101"/>
    <lineage>
        <taxon>Bacteria</taxon>
        <taxon>Pseudomonadati</taxon>
        <taxon>Pseudomonadota</taxon>
        <taxon>Gammaproteobacteria</taxon>
        <taxon>Lysobacterales</taxon>
        <taxon>Lysobacteraceae</taxon>
        <taxon>Noviluteimonas</taxon>
    </lineage>
</organism>
<keyword evidence="2" id="KW-1185">Reference proteome</keyword>
<evidence type="ECO:0008006" key="3">
    <source>
        <dbReference type="Google" id="ProtNLM"/>
    </source>
</evidence>
<dbReference type="Gene3D" id="3.40.50.150">
    <property type="entry name" value="Vaccinia Virus protein VP39"/>
    <property type="match status" value="2"/>
</dbReference>
<dbReference type="InterPro" id="IPR029063">
    <property type="entry name" value="SAM-dependent_MTases_sf"/>
</dbReference>
<proteinExistence type="predicted"/>
<dbReference type="Proteomes" id="UP000681317">
    <property type="component" value="Chromosome"/>
</dbReference>
<gene>
    <name evidence="1" type="ORF">LYSCAS_07710</name>
</gene>
<dbReference type="EMBL" id="AP024545">
    <property type="protein sequence ID" value="BCT91747.1"/>
    <property type="molecule type" value="Genomic_DNA"/>
</dbReference>
<accession>A0ABM7Q3B1</accession>
<protein>
    <recommendedName>
        <fullName evidence="3">Class I SAM-dependent methyltransferase</fullName>
    </recommendedName>
</protein>
<name>A0ABM7Q3B1_9GAMM</name>
<dbReference type="SUPFAM" id="SSF53335">
    <property type="entry name" value="S-adenosyl-L-methionine-dependent methyltransferases"/>
    <property type="match status" value="1"/>
</dbReference>
<evidence type="ECO:0000313" key="2">
    <source>
        <dbReference type="Proteomes" id="UP000681317"/>
    </source>
</evidence>
<sequence length="202" mass="22184">MLWARRMLARYEAATSGYFDAMGWFGTRAARRALDAQGQPIPWFTYPAIALLEPRIDRGWRVLEFGSGMGTLWWSARVAEHVAVEHHAGWADMIAAQSRATVHRVDGATPGAYIAPTRGQDHFDVIIVDGIHRNECLLAAPALLAADGIVILDDAQRPEYTPGIDALRAQGFRVLPLHGPQPVSKHPGCTAILYRPDNVLGL</sequence>
<evidence type="ECO:0000313" key="1">
    <source>
        <dbReference type="EMBL" id="BCT91747.1"/>
    </source>
</evidence>
<reference evidence="1 2" key="1">
    <citation type="submission" date="2021-03" db="EMBL/GenBank/DDBJ databases">
        <title>Complete Genome Sequences of Two Lysobacter Strains Isolated from Sea Water (Lysobacter caseinilyticus) and Soil (Lysobacter helvus) in South Korea.</title>
        <authorList>
            <person name="Watanabe Y."/>
            <person name="Arakawa K."/>
        </authorList>
    </citation>
    <scope>NUCLEOTIDE SEQUENCE [LARGE SCALE GENOMIC DNA]</scope>
    <source>
        <strain evidence="1 2">KVB24</strain>
    </source>
</reference>